<dbReference type="GO" id="GO:0003723">
    <property type="term" value="F:RNA binding"/>
    <property type="evidence" value="ECO:0007669"/>
    <property type="project" value="InterPro"/>
</dbReference>
<organism evidence="2 3">
    <name type="scientific">Hankyongella ginsenosidimutans</name>
    <dbReference type="NCBI Taxonomy" id="1763828"/>
    <lineage>
        <taxon>Bacteria</taxon>
        <taxon>Pseudomonadati</taxon>
        <taxon>Pseudomonadota</taxon>
        <taxon>Alphaproteobacteria</taxon>
        <taxon>Sphingomonadales</taxon>
        <taxon>Sphingomonadaceae</taxon>
        <taxon>Hankyongella</taxon>
    </lineage>
</organism>
<evidence type="ECO:0000259" key="1">
    <source>
        <dbReference type="SMART" id="SM00955"/>
    </source>
</evidence>
<gene>
    <name evidence="2" type="ORF">E6W36_00375</name>
</gene>
<accession>A0A4D7CAY2</accession>
<dbReference type="InterPro" id="IPR012340">
    <property type="entry name" value="NA-bd_OB-fold"/>
</dbReference>
<dbReference type="GO" id="GO:0006402">
    <property type="term" value="P:mRNA catabolic process"/>
    <property type="evidence" value="ECO:0007669"/>
    <property type="project" value="TreeGrafter"/>
</dbReference>
<dbReference type="PANTHER" id="PTHR23355:SF9">
    <property type="entry name" value="DIS3-LIKE EXONUCLEASE 2"/>
    <property type="match status" value="1"/>
</dbReference>
<dbReference type="KEGG" id="hgn:E6W36_00375"/>
<dbReference type="RefSeq" id="WP_222873401.1">
    <property type="nucleotide sequence ID" value="NZ_CP039704.1"/>
</dbReference>
<dbReference type="SMART" id="SM00955">
    <property type="entry name" value="RNB"/>
    <property type="match status" value="1"/>
</dbReference>
<keyword evidence="3" id="KW-1185">Reference proteome</keyword>
<dbReference type="SUPFAM" id="SSF50249">
    <property type="entry name" value="Nucleic acid-binding proteins"/>
    <property type="match status" value="1"/>
</dbReference>
<protein>
    <submittedName>
        <fullName evidence="2">RNB domain-containing ribonuclease</fullName>
    </submittedName>
</protein>
<feature type="domain" description="RNB" evidence="1">
    <location>
        <begin position="2"/>
        <end position="189"/>
    </location>
</feature>
<dbReference type="Proteomes" id="UP000298714">
    <property type="component" value="Chromosome"/>
</dbReference>
<dbReference type="GO" id="GO:0005829">
    <property type="term" value="C:cytosol"/>
    <property type="evidence" value="ECO:0007669"/>
    <property type="project" value="TreeGrafter"/>
</dbReference>
<dbReference type="InterPro" id="IPR050180">
    <property type="entry name" value="RNR_Ribonuclease"/>
</dbReference>
<evidence type="ECO:0000313" key="3">
    <source>
        <dbReference type="Proteomes" id="UP000298714"/>
    </source>
</evidence>
<sequence length="191" mass="20455">MPFVAIDPLDARDHDDAIWAEPVEGGGWRIAVAIADVSYYVRPGDAIDREAHRRGNSAYFPDRVVPMLPEALSADACSLKAGTDKAALVCHMSVGPRGAVTGFRFERARIRLAANIAYENAQAVIDAQAGDALPLLEPLWGLGARSMPRASGANRLTSICRRSASNWTQTVGWSGFAAASGSMRTGWSRIS</sequence>
<dbReference type="GO" id="GO:0004540">
    <property type="term" value="F:RNA nuclease activity"/>
    <property type="evidence" value="ECO:0007669"/>
    <property type="project" value="InterPro"/>
</dbReference>
<dbReference type="AlphaFoldDB" id="A0A4D7CAY2"/>
<dbReference type="InterPro" id="IPR001900">
    <property type="entry name" value="RNase_II/R"/>
</dbReference>
<proteinExistence type="predicted"/>
<dbReference type="EMBL" id="CP039704">
    <property type="protein sequence ID" value="QCI78646.1"/>
    <property type="molecule type" value="Genomic_DNA"/>
</dbReference>
<dbReference type="PANTHER" id="PTHR23355">
    <property type="entry name" value="RIBONUCLEASE"/>
    <property type="match status" value="1"/>
</dbReference>
<name>A0A4D7CAY2_9SPHN</name>
<evidence type="ECO:0000313" key="2">
    <source>
        <dbReference type="EMBL" id="QCI78646.1"/>
    </source>
</evidence>
<reference evidence="3" key="1">
    <citation type="submission" date="2019-04" db="EMBL/GenBank/DDBJ databases">
        <title>Complete genome sequence of Sphingomonas sp. W1-2-3.</title>
        <authorList>
            <person name="Im W.T."/>
        </authorList>
    </citation>
    <scope>NUCLEOTIDE SEQUENCE [LARGE SCALE GENOMIC DNA]</scope>
    <source>
        <strain evidence="3">W1-2-3</strain>
    </source>
</reference>
<dbReference type="Pfam" id="PF00773">
    <property type="entry name" value="RNB"/>
    <property type="match status" value="1"/>
</dbReference>